<dbReference type="Proteomes" id="UP000693768">
    <property type="component" value="Segment"/>
</dbReference>
<sequence>MENTTQETLPTTSVKSTLLKALELHAIAEDMSEQIVAKVGETKNLEELVKSSTTVLNETWNDEVFTSSIVSTVIALEENAEAYERIYPNFSTPPPATKKKAASGGSKSSTPKKPVVDLEFPIKVDLEAKSFATGKELLEACQKIVADGKSPNFQTLSEHFGVSEGRIGTLVDKTTNLTMSQFVRNEVWLDGRYE</sequence>
<proteinExistence type="predicted"/>
<protein>
    <submittedName>
        <fullName evidence="2">Uncharacterized protein</fullName>
    </submittedName>
</protein>
<feature type="region of interest" description="Disordered" evidence="1">
    <location>
        <begin position="87"/>
        <end position="112"/>
    </location>
</feature>
<evidence type="ECO:0000256" key="1">
    <source>
        <dbReference type="SAM" id="MobiDB-lite"/>
    </source>
</evidence>
<keyword evidence="3" id="KW-1185">Reference proteome</keyword>
<feature type="compositionally biased region" description="Low complexity" evidence="1">
    <location>
        <begin position="102"/>
        <end position="112"/>
    </location>
</feature>
<dbReference type="EMBL" id="MT732451">
    <property type="protein sequence ID" value="QQO97554.1"/>
    <property type="molecule type" value="Genomic_DNA"/>
</dbReference>
<accession>A0A8E4UYF5</accession>
<organism evidence="2 3">
    <name type="scientific">Maribacter phage Molly_1</name>
    <dbReference type="NCBI Taxonomy" id="2745685"/>
    <lineage>
        <taxon>Viruses</taxon>
        <taxon>Duplodnaviria</taxon>
        <taxon>Heunggongvirae</taxon>
        <taxon>Uroviricota</taxon>
        <taxon>Caudoviricetes</taxon>
        <taxon>Molycolviridae</taxon>
        <taxon>Mollyvirus</taxon>
        <taxon>Mollyvirus molly</taxon>
    </lineage>
</organism>
<evidence type="ECO:0000313" key="2">
    <source>
        <dbReference type="EMBL" id="QQO97554.1"/>
    </source>
</evidence>
<evidence type="ECO:0000313" key="3">
    <source>
        <dbReference type="Proteomes" id="UP000693768"/>
    </source>
</evidence>
<gene>
    <name evidence="2" type="ORF">Molly1_69</name>
</gene>
<name>A0A8E4UYF5_9CAUD</name>
<reference evidence="2" key="1">
    <citation type="submission" date="2020-07" db="EMBL/GenBank/DDBJ databases">
        <title>Highly diverse flavobacterial phages as mortality factor during North Sea spring blooms.</title>
        <authorList>
            <person name="Bartlau N."/>
            <person name="Wichels A."/>
            <person name="Krohne G."/>
            <person name="Adriaenssens E.M."/>
            <person name="Heins A."/>
            <person name="Fuchs B.M."/>
            <person name="Amann R."/>
            <person name="Moraru C."/>
        </authorList>
    </citation>
    <scope>NUCLEOTIDE SEQUENCE</scope>
</reference>